<protein>
    <submittedName>
        <fullName evidence="2">DUF3160 domain-containing protein</fullName>
    </submittedName>
</protein>
<reference evidence="2 3" key="1">
    <citation type="submission" date="2019-08" db="EMBL/GenBank/DDBJ databases">
        <title>Calorimonas adulescens gen. nov., sp. nov., an anaerobic thermophilic bacterium from Sakhalin hot spring.</title>
        <authorList>
            <person name="Khomyakova M.A."/>
            <person name="Merkel A.Y."/>
            <person name="Novikov A."/>
            <person name="Bonch-Osmolovskaya E.A."/>
            <person name="Slobodkin A.I."/>
        </authorList>
    </citation>
    <scope>NUCLEOTIDE SEQUENCE [LARGE SCALE GENOMIC DNA]</scope>
    <source>
        <strain evidence="2 3">A05MB</strain>
    </source>
</reference>
<dbReference type="SMART" id="SM01325">
    <property type="entry name" value="DUF3160"/>
    <property type="match status" value="1"/>
</dbReference>
<accession>A0A5D8Q8X4</accession>
<proteinExistence type="predicted"/>
<keyword evidence="3" id="KW-1185">Reference proteome</keyword>
<evidence type="ECO:0000313" key="2">
    <source>
        <dbReference type="EMBL" id="TZE81030.1"/>
    </source>
</evidence>
<dbReference type="PROSITE" id="PS51257">
    <property type="entry name" value="PROKAR_LIPOPROTEIN"/>
    <property type="match status" value="1"/>
</dbReference>
<dbReference type="AlphaFoldDB" id="A0A5D8Q8X4"/>
<dbReference type="InterPro" id="IPR022601">
    <property type="entry name" value="DUF3160"/>
</dbReference>
<feature type="chain" id="PRO_5039629721" evidence="1">
    <location>
        <begin position="23"/>
        <end position="714"/>
    </location>
</feature>
<name>A0A5D8Q8X4_9THEO</name>
<comment type="caution">
    <text evidence="2">The sequence shown here is derived from an EMBL/GenBank/DDBJ whole genome shotgun (WGS) entry which is preliminary data.</text>
</comment>
<gene>
    <name evidence="2" type="ORF">FWJ32_11045</name>
</gene>
<dbReference type="Pfam" id="PF11369">
    <property type="entry name" value="DUF3160"/>
    <property type="match status" value="1"/>
</dbReference>
<evidence type="ECO:0000313" key="3">
    <source>
        <dbReference type="Proteomes" id="UP000322976"/>
    </source>
</evidence>
<dbReference type="RefSeq" id="WP_149546010.1">
    <property type="nucleotide sequence ID" value="NZ_VTPS01000019.1"/>
</dbReference>
<dbReference type="Proteomes" id="UP000322976">
    <property type="component" value="Unassembled WGS sequence"/>
</dbReference>
<keyword evidence="1" id="KW-0732">Signal</keyword>
<dbReference type="EMBL" id="VTPS01000019">
    <property type="protein sequence ID" value="TZE81030.1"/>
    <property type="molecule type" value="Genomic_DNA"/>
</dbReference>
<organism evidence="2 3">
    <name type="scientific">Calorimonas adulescens</name>
    <dbReference type="NCBI Taxonomy" id="2606906"/>
    <lineage>
        <taxon>Bacteria</taxon>
        <taxon>Bacillati</taxon>
        <taxon>Bacillota</taxon>
        <taxon>Clostridia</taxon>
        <taxon>Thermoanaerobacterales</taxon>
        <taxon>Thermoanaerobacteraceae</taxon>
        <taxon>Calorimonas</taxon>
    </lineage>
</organism>
<feature type="signal peptide" evidence="1">
    <location>
        <begin position="1"/>
        <end position="22"/>
    </location>
</feature>
<sequence length="714" mass="82042">MKRLISLTLLLALLLTACTFGGKTSDSAKKQEQVDVKPETPAFTVDRTYAPVAVNPVNQDYTIKKLDDIVNLSQFGDFTENQKKRLLNDYFFIAPSDKEQLFYTYELNSYNNIPSFITSDSILHSFHMFYDYTLRTLESEHLAALLEDMTSRMYQDSVRLYGDVKDKKLKMAAGKNIAYFAVAMNLLAPDKDIVLPKEIQTMVEKELEKVNAAEGRGPSDIFNFDLDYTQFKPRGHYTRSDKLQRYFKAFMWYGTVPFPFEINEAPAYDSIRQAAMMAISTINDPEAYKDYKELYDITSFMVGRTDDLNIYDYEKLLKAAMGDDMRVERLSDTSILDSITAEAKKLPPPMIQQDLLNIPGGIQFRFMGQRYIPDSRILQELTHFKYRPFPKGLDVMGILGSNKARDLLFNHCNEDEKWGKYAENYDKINAEFNSLSDEEWRDNIYSGWLWSLKALFEKSDSSPSFMKKESWNSKQLITGLSSWAELRHDTILYGKPSGAERGDGYSGYTPTGYVEPVPEFYNRLLWVNDTLKAYVEYIGNSGENNRIQRLSEGLNQMGDTLKSLRDISIKELEGKELTQDEWYFIYNYGAILEALASSTIEGEGDLPVRWFEITSETDRNMACVADVHTSYNECLEEGVGLANEIYVAVPIMGKIYLTRGSTFAYYEFTWPINDRLTDEKWQELLKNGQAPAMPDWEKALISDKKSEIPPSEVE</sequence>
<evidence type="ECO:0000256" key="1">
    <source>
        <dbReference type="SAM" id="SignalP"/>
    </source>
</evidence>